<dbReference type="InterPro" id="IPR003186">
    <property type="entry name" value="PA28_C"/>
</dbReference>
<dbReference type="GO" id="GO:0008537">
    <property type="term" value="C:proteasome activator complex"/>
    <property type="evidence" value="ECO:0007669"/>
    <property type="project" value="InterPro"/>
</dbReference>
<dbReference type="Pfam" id="PF02252">
    <property type="entry name" value="PA28_C"/>
    <property type="match status" value="1"/>
</dbReference>
<sequence>MEQASKAYKKHHTLQEGTAFKIILELHNIRNKFTGFLQDEKFSITRLRVGDIQSDFNDILHDKGSRDLEHRIAFGTLSIASFILVWFYTCFYEIGLQSLPMLTIFIITFFISFICLLVQLGIGELWTLARNFQVKPNENLLELTKILKPEVDALSQKSFKLYLWIEMQTPPMDYGEKLSNAFWPVAVGATKDLYVAIIAIVDSMKSIELSEDRHREALSMINNREQVAVHLKNIQVIEEYAFRQLMEEVRNITCRLTILYDLFMKNYEALNVKDKSHLENGYF</sequence>
<evidence type="ECO:0000313" key="3">
    <source>
        <dbReference type="Proteomes" id="UP000887540"/>
    </source>
</evidence>
<keyword evidence="3" id="KW-1185">Reference proteome</keyword>
<dbReference type="WBParaSite" id="ACRNAN_scaffold1329.g17329.t1">
    <property type="protein sequence ID" value="ACRNAN_scaffold1329.g17329.t1"/>
    <property type="gene ID" value="ACRNAN_scaffold1329.g17329"/>
</dbReference>
<keyword evidence="1" id="KW-0472">Membrane</keyword>
<name>A0A914CR00_9BILA</name>
<feature type="domain" description="Proteasome activator PA28 C-terminal" evidence="2">
    <location>
        <begin position="134"/>
        <end position="270"/>
    </location>
</feature>
<dbReference type="InterPro" id="IPR036997">
    <property type="entry name" value="PA28_C_sf"/>
</dbReference>
<reference evidence="4" key="1">
    <citation type="submission" date="2022-11" db="UniProtKB">
        <authorList>
            <consortium name="WormBaseParasite"/>
        </authorList>
    </citation>
    <scope>IDENTIFICATION</scope>
</reference>
<feature type="transmembrane region" description="Helical" evidence="1">
    <location>
        <begin position="72"/>
        <end position="89"/>
    </location>
</feature>
<dbReference type="InterPro" id="IPR036252">
    <property type="entry name" value="Proteasome_activ_sf"/>
</dbReference>
<accession>A0A914CR00</accession>
<evidence type="ECO:0000313" key="4">
    <source>
        <dbReference type="WBParaSite" id="ACRNAN_scaffold1329.g17329.t1"/>
    </source>
</evidence>
<keyword evidence="1" id="KW-1133">Transmembrane helix</keyword>
<dbReference type="SUPFAM" id="SSF47216">
    <property type="entry name" value="Proteasome activator"/>
    <property type="match status" value="1"/>
</dbReference>
<keyword evidence="1" id="KW-0812">Transmembrane</keyword>
<feature type="transmembrane region" description="Helical" evidence="1">
    <location>
        <begin position="101"/>
        <end position="122"/>
    </location>
</feature>
<proteinExistence type="predicted"/>
<organism evidence="3 4">
    <name type="scientific">Acrobeloides nanus</name>
    <dbReference type="NCBI Taxonomy" id="290746"/>
    <lineage>
        <taxon>Eukaryota</taxon>
        <taxon>Metazoa</taxon>
        <taxon>Ecdysozoa</taxon>
        <taxon>Nematoda</taxon>
        <taxon>Chromadorea</taxon>
        <taxon>Rhabditida</taxon>
        <taxon>Tylenchina</taxon>
        <taxon>Cephalobomorpha</taxon>
        <taxon>Cephaloboidea</taxon>
        <taxon>Cephalobidae</taxon>
        <taxon>Acrobeloides</taxon>
    </lineage>
</organism>
<evidence type="ECO:0000259" key="2">
    <source>
        <dbReference type="Pfam" id="PF02252"/>
    </source>
</evidence>
<dbReference type="Proteomes" id="UP000887540">
    <property type="component" value="Unplaced"/>
</dbReference>
<protein>
    <submittedName>
        <fullName evidence="4">Proteasome activator PA28 C-terminal domain-containing protein</fullName>
    </submittedName>
</protein>
<dbReference type="AlphaFoldDB" id="A0A914CR00"/>
<evidence type="ECO:0000256" key="1">
    <source>
        <dbReference type="SAM" id="Phobius"/>
    </source>
</evidence>
<dbReference type="Gene3D" id="1.20.120.180">
    <property type="entry name" value="Proteasome activator pa28, C-terminal domain"/>
    <property type="match status" value="1"/>
</dbReference>